<dbReference type="RefSeq" id="WP_103199548.1">
    <property type="nucleotide sequence ID" value="NZ_JAERID010000002.1"/>
</dbReference>
<gene>
    <name evidence="2" type="ORF">CRN52_00285</name>
</gene>
<comment type="caution">
    <text evidence="2">The sequence shown here is derived from an EMBL/GenBank/DDBJ whole genome shotgun (WGS) entry which is preliminary data.</text>
</comment>
<keyword evidence="2" id="KW-0808">Transferase</keyword>
<dbReference type="SUPFAM" id="SSF81301">
    <property type="entry name" value="Nucleotidyltransferase"/>
    <property type="match status" value="1"/>
</dbReference>
<sequence length="254" mass="28416">MQEQDRGLDKQGFILNAYSPTHIQPEFKTVVDAVVAELLSRLPDQIDGIYLYGSVARGNAVAGHSDLDISIVLKTPISQTQRAIFQTISAAIAKAYPQVSKLDIDPGYLNDILTPQEKYHWQFWLKHCCCCIWGNDLSVQFPSYKPSLEIALALNGDLPHFLQQMAPSFADMSEANIAKALGKKLVRAAYYFVAENDGSWYTDLSLCIRVAKEHYPNQSDDLELAYQFALGNLTSKSDAFALYRRLSQAIMPCQ</sequence>
<organism evidence="2 3">
    <name type="scientific">Vibrio vulnificus</name>
    <dbReference type="NCBI Taxonomy" id="672"/>
    <lineage>
        <taxon>Bacteria</taxon>
        <taxon>Pseudomonadati</taxon>
        <taxon>Pseudomonadota</taxon>
        <taxon>Gammaproteobacteria</taxon>
        <taxon>Vibrionales</taxon>
        <taxon>Vibrionaceae</taxon>
        <taxon>Vibrio</taxon>
    </lineage>
</organism>
<evidence type="ECO:0000259" key="1">
    <source>
        <dbReference type="Pfam" id="PF01909"/>
    </source>
</evidence>
<dbReference type="Gene3D" id="3.30.460.10">
    <property type="entry name" value="Beta Polymerase, domain 2"/>
    <property type="match status" value="1"/>
</dbReference>
<protein>
    <submittedName>
        <fullName evidence="2">Nucleotidyltransferase</fullName>
    </submittedName>
</protein>
<evidence type="ECO:0000313" key="2">
    <source>
        <dbReference type="EMBL" id="POB50196.1"/>
    </source>
</evidence>
<name>A0A2S3R943_VIBVL</name>
<accession>A0A2S3R943</accession>
<dbReference type="Pfam" id="PF01909">
    <property type="entry name" value="NTP_transf_2"/>
    <property type="match status" value="1"/>
</dbReference>
<dbReference type="Proteomes" id="UP000237466">
    <property type="component" value="Unassembled WGS sequence"/>
</dbReference>
<dbReference type="GO" id="GO:0016779">
    <property type="term" value="F:nucleotidyltransferase activity"/>
    <property type="evidence" value="ECO:0007669"/>
    <property type="project" value="InterPro"/>
</dbReference>
<feature type="domain" description="Polymerase nucleotidyl transferase" evidence="1">
    <location>
        <begin position="37"/>
        <end position="82"/>
    </location>
</feature>
<dbReference type="EMBL" id="PDGH01000005">
    <property type="protein sequence ID" value="POB50196.1"/>
    <property type="molecule type" value="Genomic_DNA"/>
</dbReference>
<dbReference type="CDD" id="cd05403">
    <property type="entry name" value="NT_KNTase_like"/>
    <property type="match status" value="1"/>
</dbReference>
<dbReference type="AlphaFoldDB" id="A0A2S3R943"/>
<dbReference type="InterPro" id="IPR002934">
    <property type="entry name" value="Polymerase_NTP_transf_dom"/>
</dbReference>
<proteinExistence type="predicted"/>
<evidence type="ECO:0000313" key="3">
    <source>
        <dbReference type="Proteomes" id="UP000237466"/>
    </source>
</evidence>
<dbReference type="InterPro" id="IPR043519">
    <property type="entry name" value="NT_sf"/>
</dbReference>
<reference evidence="2 3" key="1">
    <citation type="journal article" date="2018" name="Front. Microbiol.">
        <title>Phylogeny of Vibrio vulnificus from the Analysis of the Core-Genome: Implications for Intra-Species Taxonomy.</title>
        <authorList>
            <person name="Roig F.J."/>
            <person name="Gonzalez-Candelas F."/>
            <person name="Sanjuan E."/>
            <person name="Fouz B."/>
            <person name="Feil E.J."/>
            <person name="Llorens C."/>
            <person name="Baker-Austin C."/>
            <person name="Oliver J.D."/>
            <person name="Danin-Poleg Y."/>
            <person name="Gibas C.J."/>
            <person name="Kashi Y."/>
            <person name="Gulig P.A."/>
            <person name="Morrison S.S."/>
            <person name="Amaro C."/>
        </authorList>
    </citation>
    <scope>NUCLEOTIDE SEQUENCE [LARGE SCALE GENOMIC DNA]</scope>
    <source>
        <strain evidence="2 3">CECT4608</strain>
    </source>
</reference>